<dbReference type="SMART" id="SM00355">
    <property type="entry name" value="ZnF_C2H2"/>
    <property type="match status" value="2"/>
</dbReference>
<dbReference type="PROSITE" id="PS50157">
    <property type="entry name" value="ZINC_FINGER_C2H2_2"/>
    <property type="match status" value="1"/>
</dbReference>
<name>A0A8H3EIV9_9LECA</name>
<accession>A0A8H3EIV9</accession>
<sequence length="1042" mass="116671">MKDAQFEPSLSCFSPSWSQQNGDWNSPDIEVEAKMISQVFNHEQKVALRESSAWEYPSPGIQIEQTQLGKRSNQGECCAFRKLDETLGNSTVGHSTDSKNSHSRKGPCHRLITWVAICRDEDPHLDDYVKRSCPLAKCTFSCNPDNGDLIKHILSCSFLKYGTYKCPYHNNKIETFTIPSQRRKRWSRTHSLRDAFRDICRLGSKGIHKAFGHSNKRQRCDTQDDSCTDNGSVVFEIDSEAEAARKRPINDRVAWAEKRVEHPARRSEALQPRIQSQIREADDSNTISELASDVYWELPGEEMVNELAAYRFSAVPQDLPKIVTAFEDTDTFLPSPLSTTQYVSSERFESPISPQDVQPPVQWAEAMKSSEQHASLDAMVFGWPMNQKQALQPTPPVSASRSTNDRRRVKGLQNLCIDTSVGGARPVAQPRSPISLSEQLPSSPDNPEILSYEPIKIFHEFRSILDNTCRLKYAQLSRPPGSPVNQEILNGQSSPAEIFFSGWDAVEMVLNGQLPTKFWWLFSLAQLAFACGQVVWEGKLKYQIDDIVDDLKVWSYALRSPRARQHYQEVIEQIFVNEDRKSTHDHEAYSSAAGSMSSISGSSISYRDTLSLDARELVAKLRDGVVIRLCLQFLSTFEFLQNRAERINNASINGLASLLQTNHSDDNNVAILDSVVIRPLLATNQFIDLGAVIEKAADLLYEYPSTTSRELEVFLVCYARYYTRDHTLHLQFRRAVADACSEASLQLTGTIIEPAQYLLNDIAAIRQCQNDLSPSQLPQIYDDNSNNSIQELQGSPIGFSVQNFTYNATATTTITTQDNASCVYPRSRPARRHLYSHIQTPTSANTASPSTATSSQAPSIWTPISAHSISPATATEPTFSSPLNSMYWPNTVSIAEETAYMHPNFPLPAANDYTLSANDFNISPDDLLSPDLLSPNLLSPDLISQDNNNNIIQTDISLFATDIPTATELPAGPEAKASRTCLHCNKVFTGKEQFLASNLRRHIRELHSSATKGLTCEMCQKPFTRKHNLKVHMNSVHAEGRD</sequence>
<dbReference type="AlphaFoldDB" id="A0A8H3EIV9"/>
<dbReference type="OrthoDB" id="5366163at2759"/>
<feature type="domain" description="C2H2-type" evidence="3">
    <location>
        <begin position="1014"/>
        <end position="1042"/>
    </location>
</feature>
<keyword evidence="1" id="KW-0863">Zinc-finger</keyword>
<dbReference type="EMBL" id="CAJPDQ010000003">
    <property type="protein sequence ID" value="CAF9906420.1"/>
    <property type="molecule type" value="Genomic_DNA"/>
</dbReference>
<evidence type="ECO:0000256" key="2">
    <source>
        <dbReference type="SAM" id="MobiDB-lite"/>
    </source>
</evidence>
<evidence type="ECO:0000259" key="3">
    <source>
        <dbReference type="PROSITE" id="PS50157"/>
    </source>
</evidence>
<feature type="compositionally biased region" description="Polar residues" evidence="2">
    <location>
        <begin position="11"/>
        <end position="23"/>
    </location>
</feature>
<evidence type="ECO:0000313" key="4">
    <source>
        <dbReference type="EMBL" id="CAF9906420.1"/>
    </source>
</evidence>
<dbReference type="InterPro" id="IPR013087">
    <property type="entry name" value="Znf_C2H2_type"/>
</dbReference>
<organism evidence="4 5">
    <name type="scientific">Gomphillus americanus</name>
    <dbReference type="NCBI Taxonomy" id="1940652"/>
    <lineage>
        <taxon>Eukaryota</taxon>
        <taxon>Fungi</taxon>
        <taxon>Dikarya</taxon>
        <taxon>Ascomycota</taxon>
        <taxon>Pezizomycotina</taxon>
        <taxon>Lecanoromycetes</taxon>
        <taxon>OSLEUM clade</taxon>
        <taxon>Ostropomycetidae</taxon>
        <taxon>Ostropales</taxon>
        <taxon>Graphidaceae</taxon>
        <taxon>Gomphilloideae</taxon>
        <taxon>Gomphillus</taxon>
    </lineage>
</organism>
<evidence type="ECO:0000256" key="1">
    <source>
        <dbReference type="PROSITE-ProRule" id="PRU00042"/>
    </source>
</evidence>
<dbReference type="Pfam" id="PF12874">
    <property type="entry name" value="zf-met"/>
    <property type="match status" value="1"/>
</dbReference>
<dbReference type="PROSITE" id="PS00028">
    <property type="entry name" value="ZINC_FINGER_C2H2_1"/>
    <property type="match status" value="1"/>
</dbReference>
<keyword evidence="1" id="KW-0479">Metal-binding</keyword>
<keyword evidence="5" id="KW-1185">Reference proteome</keyword>
<dbReference type="Proteomes" id="UP000664169">
    <property type="component" value="Unassembled WGS sequence"/>
</dbReference>
<feature type="region of interest" description="Disordered" evidence="2">
    <location>
        <begin position="1"/>
        <end position="23"/>
    </location>
</feature>
<protein>
    <recommendedName>
        <fullName evidence="3">C2H2-type domain-containing protein</fullName>
    </recommendedName>
</protein>
<dbReference type="Gene3D" id="3.30.160.60">
    <property type="entry name" value="Classic Zinc Finger"/>
    <property type="match status" value="1"/>
</dbReference>
<reference evidence="4" key="1">
    <citation type="submission" date="2021-03" db="EMBL/GenBank/DDBJ databases">
        <authorList>
            <person name="Tagirdzhanova G."/>
        </authorList>
    </citation>
    <scope>NUCLEOTIDE SEQUENCE</scope>
</reference>
<feature type="region of interest" description="Disordered" evidence="2">
    <location>
        <begin position="426"/>
        <end position="445"/>
    </location>
</feature>
<comment type="caution">
    <text evidence="4">The sequence shown here is derived from an EMBL/GenBank/DDBJ whole genome shotgun (WGS) entry which is preliminary data.</text>
</comment>
<gene>
    <name evidence="4" type="ORF">GOMPHAMPRED_004699</name>
</gene>
<feature type="compositionally biased region" description="Polar residues" evidence="2">
    <location>
        <begin position="432"/>
        <end position="445"/>
    </location>
</feature>
<evidence type="ECO:0000313" key="5">
    <source>
        <dbReference type="Proteomes" id="UP000664169"/>
    </source>
</evidence>
<proteinExistence type="predicted"/>
<keyword evidence="1" id="KW-0862">Zinc</keyword>
<dbReference type="SUPFAM" id="SSF57667">
    <property type="entry name" value="beta-beta-alpha zinc fingers"/>
    <property type="match status" value="1"/>
</dbReference>
<dbReference type="GO" id="GO:0008270">
    <property type="term" value="F:zinc ion binding"/>
    <property type="evidence" value="ECO:0007669"/>
    <property type="project" value="UniProtKB-KW"/>
</dbReference>
<dbReference type="InterPro" id="IPR036236">
    <property type="entry name" value="Znf_C2H2_sf"/>
</dbReference>